<feature type="region of interest" description="Disordered" evidence="1">
    <location>
        <begin position="841"/>
        <end position="967"/>
    </location>
</feature>
<feature type="compositionally biased region" description="Polar residues" evidence="1">
    <location>
        <begin position="1226"/>
        <end position="1235"/>
    </location>
</feature>
<feature type="compositionally biased region" description="Basic and acidic residues" evidence="1">
    <location>
        <begin position="396"/>
        <end position="405"/>
    </location>
</feature>
<dbReference type="InterPro" id="IPR008042">
    <property type="entry name" value="Retrotrans_Pao"/>
</dbReference>
<proteinExistence type="predicted"/>
<dbReference type="SUPFAM" id="SSF56219">
    <property type="entry name" value="DNase I-like"/>
    <property type="match status" value="1"/>
</dbReference>
<organism evidence="3 4">
    <name type="scientific">Helicoverpa armigera</name>
    <name type="common">Cotton bollworm</name>
    <name type="synonym">Heliothis armigera</name>
    <dbReference type="NCBI Taxonomy" id="29058"/>
    <lineage>
        <taxon>Eukaryota</taxon>
        <taxon>Metazoa</taxon>
        <taxon>Ecdysozoa</taxon>
        <taxon>Arthropoda</taxon>
        <taxon>Hexapoda</taxon>
        <taxon>Insecta</taxon>
        <taxon>Pterygota</taxon>
        <taxon>Neoptera</taxon>
        <taxon>Endopterygota</taxon>
        <taxon>Lepidoptera</taxon>
        <taxon>Glossata</taxon>
        <taxon>Ditrysia</taxon>
        <taxon>Noctuoidea</taxon>
        <taxon>Noctuidae</taxon>
        <taxon>Heliothinae</taxon>
        <taxon>Helicoverpa</taxon>
    </lineage>
</organism>
<feature type="compositionally biased region" description="Basic and acidic residues" evidence="1">
    <location>
        <begin position="195"/>
        <end position="208"/>
    </location>
</feature>
<feature type="region of interest" description="Disordered" evidence="1">
    <location>
        <begin position="482"/>
        <end position="608"/>
    </location>
</feature>
<dbReference type="AlphaFoldDB" id="A0A2W1BF94"/>
<evidence type="ECO:0000313" key="3">
    <source>
        <dbReference type="EMBL" id="PZC71440.1"/>
    </source>
</evidence>
<dbReference type="OrthoDB" id="7491853at2759"/>
<gene>
    <name evidence="3" type="primary">HaOG213380</name>
    <name evidence="3" type="ORF">B5X24_HaOG213380</name>
</gene>
<feature type="region of interest" description="Disordered" evidence="1">
    <location>
        <begin position="86"/>
        <end position="208"/>
    </location>
</feature>
<feature type="compositionally biased region" description="Low complexity" evidence="1">
    <location>
        <begin position="172"/>
        <end position="189"/>
    </location>
</feature>
<dbReference type="GO" id="GO:0003824">
    <property type="term" value="F:catalytic activity"/>
    <property type="evidence" value="ECO:0007669"/>
    <property type="project" value="InterPro"/>
</dbReference>
<evidence type="ECO:0000259" key="2">
    <source>
        <dbReference type="Pfam" id="PF14529"/>
    </source>
</evidence>
<dbReference type="PANTHER" id="PTHR33273">
    <property type="entry name" value="DOMAIN-CONTAINING PROTEIN, PUTATIVE-RELATED"/>
    <property type="match status" value="1"/>
</dbReference>
<feature type="compositionally biased region" description="Pro residues" evidence="1">
    <location>
        <begin position="930"/>
        <end position="939"/>
    </location>
</feature>
<accession>A0A2W1BF94</accession>
<evidence type="ECO:0000313" key="4">
    <source>
        <dbReference type="Proteomes" id="UP000249218"/>
    </source>
</evidence>
<feature type="region of interest" description="Disordered" evidence="1">
    <location>
        <begin position="1213"/>
        <end position="1238"/>
    </location>
</feature>
<feature type="compositionally biased region" description="Basic and acidic residues" evidence="1">
    <location>
        <begin position="537"/>
        <end position="546"/>
    </location>
</feature>
<dbReference type="Pfam" id="PF05380">
    <property type="entry name" value="Peptidase_A17"/>
    <property type="match status" value="1"/>
</dbReference>
<feature type="compositionally biased region" description="Basic and acidic residues" evidence="1">
    <location>
        <begin position="138"/>
        <end position="158"/>
    </location>
</feature>
<dbReference type="Gene3D" id="3.60.10.10">
    <property type="entry name" value="Endonuclease/exonuclease/phosphatase"/>
    <property type="match status" value="1"/>
</dbReference>
<dbReference type="InterPro" id="IPR005135">
    <property type="entry name" value="Endo/exonuclease/phosphatase"/>
</dbReference>
<evidence type="ECO:0000256" key="1">
    <source>
        <dbReference type="SAM" id="MobiDB-lite"/>
    </source>
</evidence>
<feature type="compositionally biased region" description="Acidic residues" evidence="1">
    <location>
        <begin position="519"/>
        <end position="529"/>
    </location>
</feature>
<name>A0A2W1BF94_HELAM</name>
<feature type="compositionally biased region" description="Low complexity" evidence="1">
    <location>
        <begin position="576"/>
        <end position="600"/>
    </location>
</feature>
<sequence>MPRCLAPHSTEGELHTFTEASEQAYEASVLADQCCRRQIPHWFGGGQVRVTPLKPVSVPRLELQVALLGSRCRSAGRRHHRHPVLCWSTDGRGGERPNQDINMPKPGVRGLGRDSPRSPSPPARPLAHRTTSLPDLGGESHDAPQRPAEWSEYRRETQRPQTPHKFSPGAIAAPGTSNSGSSAASARPPTATPPLRREASASGHAARECRHVPRAPRALGRSAAAFRRAARSCCRAPCRAACALRCAACTRAPRLTFPAPRGPLCTCRRHPGAPDAVLQADGDAAAAVVRLEFLPPTAAGPSAPAAATPAHPTLCYKRTVTPQRLWFASNFSPPPPRTSAQDSPAAMPGSFSRSGSEMSVASGEYSPLRDQSPPYLEDASDQEEEESVEPGTQPERAQRRQRSPDNDDDAAAEGEYPKRYCIEVPQPSFAEMARRTTPPRDTAAATATTNDATATAAAPPRKKPRYPPLVVERMPDWAAHFRDSPAAMPGSFSRSGSEMSVASGEYSPLRDQSPPYLEDASDQEEEEGVEPGTQPERAQRRQRSPDNDDDAAAEGEYPKRYCIEVPQPSFAEMARRTTPPRDTAAATATANDTTATAAAPPKKKPRYPPLVVEKMPDWAAHFRVLRDRLGFPPHARPYQAGVRFSPESEEEYRVVQRYLTTLEGESGLSWFAYSLPAERSLKVAIRGLPADTDPADIEEELRELGYQPEYVRHIKARRGRPGCVFHAIIKKTPNIRAIYDTAVLLNMRGVKIEAWRGKRGPAQCHRCQQFRHSSHNCHRPLACVRCGEGHHARDCPRPWEEPATCANCGGEHPACSIRCPVFREEAQVRRAGTVAITAPLRRPDAPRHMDAERPLEADATTTLMAAANSRTGPRRRRRGGRRGKKPQGTAAPQSRTQTTQPPEAVPEQEMAPRRRRATRRAEAVEAQELPPAPLAPTCPQPLQQRDAARPRRRLPPPPADTSGKSRTARAIHILLGVIRALREGASPEEAVLDGLTAPPATRLEHAELRALLPPHAPRPALIAGDFNCKHPAWNSVQTNLEGRRLFADAEAHGYTVSGPEVPTHYPDHALYTADVLDIVVHSGLTCQITQQVLDDEMQSDHHPVLVVLSGMPTRQRLGAPRRKINWDAFTNKLEITTPTRPIVSPADVDGLAEEVTVCIQSALDEATTMSPQGPTAYPPPLPHHLQALIAQKRRLRKRWQVTRCPTEKAVVNRRNRGPRRPDISAPRSTFSSGSPSPRCCLRAPHTARSRGVSACADVAVAASYAPPPATNCT</sequence>
<protein>
    <recommendedName>
        <fullName evidence="2">Endonuclease/exonuclease/phosphatase domain-containing protein</fullName>
    </recommendedName>
</protein>
<dbReference type="InterPro" id="IPR036691">
    <property type="entry name" value="Endo/exonu/phosph_ase_sf"/>
</dbReference>
<feature type="compositionally biased region" description="Basic and acidic residues" evidence="1">
    <location>
        <begin position="841"/>
        <end position="856"/>
    </location>
</feature>
<feature type="region of interest" description="Disordered" evidence="1">
    <location>
        <begin position="327"/>
        <end position="468"/>
    </location>
</feature>
<feature type="compositionally biased region" description="Basic residues" evidence="1">
    <location>
        <begin position="872"/>
        <end position="885"/>
    </location>
</feature>
<feature type="compositionally biased region" description="Low complexity" evidence="1">
    <location>
        <begin position="435"/>
        <end position="459"/>
    </location>
</feature>
<reference evidence="3 4" key="1">
    <citation type="journal article" date="2017" name="BMC Biol.">
        <title>Genomic innovations, transcriptional plasticity and gene loss underlying the evolution and divergence of two highly polyphagous and invasive Helicoverpa pest species.</title>
        <authorList>
            <person name="Pearce S.L."/>
            <person name="Clarke D.F."/>
            <person name="East P.D."/>
            <person name="Elfekih S."/>
            <person name="Gordon K.H."/>
            <person name="Jermiin L.S."/>
            <person name="McGaughran A."/>
            <person name="Oakeshott J.G."/>
            <person name="Papanikolaou A."/>
            <person name="Perera O.P."/>
            <person name="Rane R.V."/>
            <person name="Richards S."/>
            <person name="Tay W.T."/>
            <person name="Walsh T.K."/>
            <person name="Anderson A."/>
            <person name="Anderson C.J."/>
            <person name="Asgari S."/>
            <person name="Board P.G."/>
            <person name="Bretschneider A."/>
            <person name="Campbell P.M."/>
            <person name="Chertemps T."/>
            <person name="Christeller J.T."/>
            <person name="Coppin C.W."/>
            <person name="Downes S.J."/>
            <person name="Duan G."/>
            <person name="Farnsworth C.A."/>
            <person name="Good R.T."/>
            <person name="Han L.B."/>
            <person name="Han Y.C."/>
            <person name="Hatje K."/>
            <person name="Horne I."/>
            <person name="Huang Y.P."/>
            <person name="Hughes D.S."/>
            <person name="Jacquin-Joly E."/>
            <person name="James W."/>
            <person name="Jhangiani S."/>
            <person name="Kollmar M."/>
            <person name="Kuwar S.S."/>
            <person name="Li S."/>
            <person name="Liu N.Y."/>
            <person name="Maibeche M.T."/>
            <person name="Miller J.R."/>
            <person name="Montagne N."/>
            <person name="Perry T."/>
            <person name="Qu J."/>
            <person name="Song S.V."/>
            <person name="Sutton G.G."/>
            <person name="Vogel H."/>
            <person name="Walenz B.P."/>
            <person name="Xu W."/>
            <person name="Zhang H.J."/>
            <person name="Zou Z."/>
            <person name="Batterham P."/>
            <person name="Edwards O.R."/>
            <person name="Feyereisen R."/>
            <person name="Gibbs R.A."/>
            <person name="Heckel D.G."/>
            <person name="McGrath A."/>
            <person name="Robin C."/>
            <person name="Scherer S.E."/>
            <person name="Worley K.C."/>
            <person name="Wu Y.D."/>
        </authorList>
    </citation>
    <scope>NUCLEOTIDE SEQUENCE [LARGE SCALE GENOMIC DNA]</scope>
    <source>
        <strain evidence="3">Harm_GR_Male_#8</strain>
        <tissue evidence="3">Whole organism</tissue>
    </source>
</reference>
<feature type="compositionally biased region" description="Acidic residues" evidence="1">
    <location>
        <begin position="378"/>
        <end position="388"/>
    </location>
</feature>
<dbReference type="PANTHER" id="PTHR33273:SF2">
    <property type="entry name" value="ENDONUCLEASE_EXONUCLEASE_PHOSPHATASE DOMAIN-CONTAINING PROTEIN"/>
    <property type="match status" value="1"/>
</dbReference>
<dbReference type="EMBL" id="KZ150316">
    <property type="protein sequence ID" value="PZC71440.1"/>
    <property type="molecule type" value="Genomic_DNA"/>
</dbReference>
<feature type="compositionally biased region" description="Polar residues" evidence="1">
    <location>
        <begin position="890"/>
        <end position="901"/>
    </location>
</feature>
<feature type="domain" description="Endonuclease/exonuclease/phosphatase" evidence="2">
    <location>
        <begin position="1002"/>
        <end position="1104"/>
    </location>
</feature>
<keyword evidence="4" id="KW-1185">Reference proteome</keyword>
<dbReference type="Proteomes" id="UP000249218">
    <property type="component" value="Unassembled WGS sequence"/>
</dbReference>
<dbReference type="Pfam" id="PF14529">
    <property type="entry name" value="Exo_endo_phos_2"/>
    <property type="match status" value="1"/>
</dbReference>